<dbReference type="Proteomes" id="UP000183407">
    <property type="component" value="Unassembled WGS sequence"/>
</dbReference>
<protein>
    <submittedName>
        <fullName evidence="2">Uncharacterized protein</fullName>
    </submittedName>
</protein>
<evidence type="ECO:0000313" key="3">
    <source>
        <dbReference type="Proteomes" id="UP000183407"/>
    </source>
</evidence>
<evidence type="ECO:0000313" key="2">
    <source>
        <dbReference type="EMBL" id="SEB37221.1"/>
    </source>
</evidence>
<feature type="region of interest" description="Disordered" evidence="1">
    <location>
        <begin position="1"/>
        <end position="23"/>
    </location>
</feature>
<dbReference type="AlphaFoldDB" id="A0A1H4ISX9"/>
<dbReference type="EMBL" id="FNTL01000002">
    <property type="protein sequence ID" value="SEB37221.1"/>
    <property type="molecule type" value="Genomic_DNA"/>
</dbReference>
<proteinExistence type="predicted"/>
<organism evidence="2 3">
    <name type="scientific">Rhodococcus jostii</name>
    <dbReference type="NCBI Taxonomy" id="132919"/>
    <lineage>
        <taxon>Bacteria</taxon>
        <taxon>Bacillati</taxon>
        <taxon>Actinomycetota</taxon>
        <taxon>Actinomycetes</taxon>
        <taxon>Mycobacteriales</taxon>
        <taxon>Nocardiaceae</taxon>
        <taxon>Rhodococcus</taxon>
    </lineage>
</organism>
<evidence type="ECO:0000256" key="1">
    <source>
        <dbReference type="SAM" id="MobiDB-lite"/>
    </source>
</evidence>
<gene>
    <name evidence="2" type="ORF">SAMN04490220_0486</name>
</gene>
<name>A0A1H4ISX9_RHOJO</name>
<feature type="compositionally biased region" description="Basic residues" evidence="1">
    <location>
        <begin position="12"/>
        <end position="23"/>
    </location>
</feature>
<sequence length="320" mass="35651">MVTGNGYVGTGRPRRSGSRRRRLPRRWFAGTAAAHGCHARRANVFSHVCVHTFRLSRVTSARVVAKRSIGREVAIRQAGVREVPLHAEETEVGSTADRCHAHKAHGARQLHIIGSVSHFQRGAQSFGTQGREMSAYFPRIRSIPTKPSDARLRHRHPTDSIESYVARSLLSFRQRTRPPALDGFTRPSLPDECGWIRNPSPNSSPSAWSFICLSASAAVGRCFGPSKSRRLGEPIRHLSARRCRCQRMLRDLRSGRNPITGRRNDFPSRAACRCNNILSSRCDAAADSGIRAAAQLGRGDHTNWHFLVSADTRLQVHRHL</sequence>
<accession>A0A1H4ISX9</accession>
<reference evidence="3" key="1">
    <citation type="submission" date="2016-10" db="EMBL/GenBank/DDBJ databases">
        <authorList>
            <person name="Varghese N."/>
        </authorList>
    </citation>
    <scope>NUCLEOTIDE SEQUENCE [LARGE SCALE GENOMIC DNA]</scope>
    <source>
        <strain evidence="3">DSM 44719</strain>
    </source>
</reference>